<name>A0A1M5HFT4_9BACT</name>
<evidence type="ECO:0000256" key="3">
    <source>
        <dbReference type="ARBA" id="ARBA00022795"/>
    </source>
</evidence>
<organism evidence="7 8">
    <name type="scientific">Fodinibius roseus</name>
    <dbReference type="NCBI Taxonomy" id="1194090"/>
    <lineage>
        <taxon>Bacteria</taxon>
        <taxon>Pseudomonadati</taxon>
        <taxon>Balneolota</taxon>
        <taxon>Balneolia</taxon>
        <taxon>Balneolales</taxon>
        <taxon>Balneolaceae</taxon>
        <taxon>Fodinibius</taxon>
    </lineage>
</organism>
<evidence type="ECO:0000256" key="1">
    <source>
        <dbReference type="ARBA" id="ARBA00010577"/>
    </source>
</evidence>
<dbReference type="Gene3D" id="2.30.30.910">
    <property type="match status" value="1"/>
</dbReference>
<dbReference type="GO" id="GO:0044781">
    <property type="term" value="P:bacterial-type flagellum organization"/>
    <property type="evidence" value="ECO:0007669"/>
    <property type="project" value="UniProtKB-UniRule"/>
</dbReference>
<evidence type="ECO:0000256" key="2">
    <source>
        <dbReference type="ARBA" id="ARBA00016013"/>
    </source>
</evidence>
<dbReference type="RefSeq" id="WP_073066873.1">
    <property type="nucleotide sequence ID" value="NZ_FQUS01000020.1"/>
</dbReference>
<dbReference type="Proteomes" id="UP000184041">
    <property type="component" value="Unassembled WGS sequence"/>
</dbReference>
<keyword evidence="3 5" id="KW-1005">Bacterial flagellum biogenesis</keyword>
<comment type="similarity">
    <text evidence="1 5">Belongs to the FlgD family.</text>
</comment>
<evidence type="ECO:0000256" key="5">
    <source>
        <dbReference type="RuleBase" id="RU362076"/>
    </source>
</evidence>
<accession>A0A1M5HFT4</accession>
<dbReference type="InterPro" id="IPR025965">
    <property type="entry name" value="FlgD/Vpr_Ig-like"/>
</dbReference>
<evidence type="ECO:0000256" key="4">
    <source>
        <dbReference type="ARBA" id="ARBA00024746"/>
    </source>
</evidence>
<reference evidence="7 8" key="1">
    <citation type="submission" date="2016-11" db="EMBL/GenBank/DDBJ databases">
        <authorList>
            <person name="Jaros S."/>
            <person name="Januszkiewicz K."/>
            <person name="Wedrychowicz H."/>
        </authorList>
    </citation>
    <scope>NUCLEOTIDE SEQUENCE [LARGE SCALE GENOMIC DNA]</scope>
    <source>
        <strain evidence="7 8">DSM 21986</strain>
    </source>
</reference>
<dbReference type="InterPro" id="IPR005648">
    <property type="entry name" value="FlgD"/>
</dbReference>
<dbReference type="Pfam" id="PF13860">
    <property type="entry name" value="FlgD_ig"/>
    <property type="match status" value="1"/>
</dbReference>
<keyword evidence="7" id="KW-0966">Cell projection</keyword>
<dbReference type="Gene3D" id="2.60.40.4070">
    <property type="match status" value="1"/>
</dbReference>
<comment type="function">
    <text evidence="4 5">Required for flagellar hook formation. May act as a scaffolding protein.</text>
</comment>
<evidence type="ECO:0000313" key="8">
    <source>
        <dbReference type="Proteomes" id="UP000184041"/>
    </source>
</evidence>
<protein>
    <recommendedName>
        <fullName evidence="2 5">Basal-body rod modification protein FlgD</fullName>
    </recommendedName>
</protein>
<dbReference type="EMBL" id="FQUS01000020">
    <property type="protein sequence ID" value="SHG14787.1"/>
    <property type="molecule type" value="Genomic_DNA"/>
</dbReference>
<keyword evidence="7" id="KW-0969">Cilium</keyword>
<evidence type="ECO:0000259" key="6">
    <source>
        <dbReference type="Pfam" id="PF13860"/>
    </source>
</evidence>
<feature type="domain" description="FlgD/Vpr Ig-like" evidence="6">
    <location>
        <begin position="103"/>
        <end position="181"/>
    </location>
</feature>
<dbReference type="OrthoDB" id="280334at2"/>
<sequence>MDISQIGAQAQTQMNGTESADNNKLGQDKFLQLLVAQMKNQDPINPMDGKEFASQLAQFNSVEQLIGVNDGLSSLQDSQEMMRTEMTNSMAAALTGKHVRALSNQVNLEAGGSVDINYELNNPADEVEFIVRDGSGSAVRSETLSNVSSGENSWTWNGKSNDGLSVAGGQYSVEVNASNGDENVQSRMFSEGTANRVRFTGDGVHISIDGLEVPIGNIETVGTGNL</sequence>
<keyword evidence="7" id="KW-0282">Flagellum</keyword>
<evidence type="ECO:0000313" key="7">
    <source>
        <dbReference type="EMBL" id="SHG14787.1"/>
    </source>
</evidence>
<dbReference type="Pfam" id="PF03963">
    <property type="entry name" value="FlgD"/>
    <property type="match status" value="1"/>
</dbReference>
<gene>
    <name evidence="7" type="ORF">SAMN05443144_12028</name>
</gene>
<dbReference type="STRING" id="1194090.SAMN05443144_12028"/>
<keyword evidence="8" id="KW-1185">Reference proteome</keyword>
<proteinExistence type="inferred from homology"/>
<dbReference type="AlphaFoldDB" id="A0A1M5HFT4"/>